<reference evidence="2" key="1">
    <citation type="submission" date="2021-01" db="EMBL/GenBank/DDBJ databases">
        <authorList>
            <consortium name="Genoscope - CEA"/>
            <person name="William W."/>
        </authorList>
    </citation>
    <scope>NUCLEOTIDE SEQUENCE</scope>
</reference>
<gene>
    <name evidence="2" type="ORF">DARMORV10_C01P45990.1</name>
</gene>
<evidence type="ECO:0000313" key="2">
    <source>
        <dbReference type="EMBL" id="CAF2078003.1"/>
    </source>
</evidence>
<sequence length="65" mass="7737">MWRSYALCSYRYSSQFLSEYHVSTTIGRSDHRNICRFFLLPPFFFLTHSTTMVVNIIYTVMSLLS</sequence>
<protein>
    <submittedName>
        <fullName evidence="2">(rape) hypothetical protein</fullName>
    </submittedName>
</protein>
<keyword evidence="1" id="KW-0472">Membrane</keyword>
<accession>A0A816S6K1</accession>
<feature type="transmembrane region" description="Helical" evidence="1">
    <location>
        <begin position="37"/>
        <end position="61"/>
    </location>
</feature>
<proteinExistence type="predicted"/>
<evidence type="ECO:0000256" key="1">
    <source>
        <dbReference type="SAM" id="Phobius"/>
    </source>
</evidence>
<dbReference type="Proteomes" id="UP001295469">
    <property type="component" value="Chromosome C01"/>
</dbReference>
<keyword evidence="1" id="KW-1133">Transmembrane helix</keyword>
<organism evidence="2">
    <name type="scientific">Brassica napus</name>
    <name type="common">Rape</name>
    <dbReference type="NCBI Taxonomy" id="3708"/>
    <lineage>
        <taxon>Eukaryota</taxon>
        <taxon>Viridiplantae</taxon>
        <taxon>Streptophyta</taxon>
        <taxon>Embryophyta</taxon>
        <taxon>Tracheophyta</taxon>
        <taxon>Spermatophyta</taxon>
        <taxon>Magnoliopsida</taxon>
        <taxon>eudicotyledons</taxon>
        <taxon>Gunneridae</taxon>
        <taxon>Pentapetalae</taxon>
        <taxon>rosids</taxon>
        <taxon>malvids</taxon>
        <taxon>Brassicales</taxon>
        <taxon>Brassicaceae</taxon>
        <taxon>Brassiceae</taxon>
        <taxon>Brassica</taxon>
    </lineage>
</organism>
<dbReference type="AlphaFoldDB" id="A0A816S6K1"/>
<keyword evidence="1" id="KW-0812">Transmembrane</keyword>
<dbReference type="EMBL" id="HG994365">
    <property type="protein sequence ID" value="CAF2078003.1"/>
    <property type="molecule type" value="Genomic_DNA"/>
</dbReference>
<name>A0A816S6K1_BRANA</name>